<dbReference type="InterPro" id="IPR000183">
    <property type="entry name" value="Orn/DAP/Arg_de-COase"/>
</dbReference>
<dbReference type="SUPFAM" id="SSF50621">
    <property type="entry name" value="Alanine racemase C-terminal domain-like"/>
    <property type="match status" value="2"/>
</dbReference>
<evidence type="ECO:0000256" key="1">
    <source>
        <dbReference type="ARBA" id="ARBA00001933"/>
    </source>
</evidence>
<dbReference type="SUPFAM" id="SSF51419">
    <property type="entry name" value="PLP-binding barrel"/>
    <property type="match status" value="1"/>
</dbReference>
<dbReference type="PANTHER" id="PTHR43727:SF2">
    <property type="entry name" value="GROUP IV DECARBOXYLASE"/>
    <property type="match status" value="1"/>
</dbReference>
<dbReference type="PRINTS" id="PR01179">
    <property type="entry name" value="ODADCRBXLASE"/>
</dbReference>
<feature type="region of interest" description="Disordered" evidence="5">
    <location>
        <begin position="386"/>
        <end position="412"/>
    </location>
</feature>
<gene>
    <name evidence="7" type="ORF">FB390_5062</name>
</gene>
<dbReference type="Proteomes" id="UP000316331">
    <property type="component" value="Unassembled WGS sequence"/>
</dbReference>
<evidence type="ECO:0000256" key="5">
    <source>
        <dbReference type="SAM" id="MobiDB-lite"/>
    </source>
</evidence>
<feature type="compositionally biased region" description="Low complexity" evidence="5">
    <location>
        <begin position="502"/>
        <end position="511"/>
    </location>
</feature>
<dbReference type="OrthoDB" id="3275594at2"/>
<keyword evidence="2" id="KW-0456">Lyase</keyword>
<dbReference type="PROSITE" id="PS00878">
    <property type="entry name" value="ODR_DC_2_1"/>
    <property type="match status" value="1"/>
</dbReference>
<dbReference type="Pfam" id="PF02784">
    <property type="entry name" value="Orn_Arg_deC_N"/>
    <property type="match status" value="1"/>
</dbReference>
<accession>A0A543FHK6</accession>
<feature type="region of interest" description="Disordered" evidence="5">
    <location>
        <begin position="502"/>
        <end position="525"/>
    </location>
</feature>
<comment type="cofactor">
    <cofactor evidence="1 4">
        <name>pyridoxal 5'-phosphate</name>
        <dbReference type="ChEBI" id="CHEBI:597326"/>
    </cofactor>
</comment>
<evidence type="ECO:0000313" key="7">
    <source>
        <dbReference type="EMBL" id="TQM33337.1"/>
    </source>
</evidence>
<dbReference type="EMBL" id="VFPG01000001">
    <property type="protein sequence ID" value="TQM33337.1"/>
    <property type="molecule type" value="Genomic_DNA"/>
</dbReference>
<organism evidence="7 8">
    <name type="scientific">Nocardia bhagyanarayanae</name>
    <dbReference type="NCBI Taxonomy" id="1215925"/>
    <lineage>
        <taxon>Bacteria</taxon>
        <taxon>Bacillati</taxon>
        <taxon>Actinomycetota</taxon>
        <taxon>Actinomycetes</taxon>
        <taxon>Mycobacteriales</taxon>
        <taxon>Nocardiaceae</taxon>
        <taxon>Nocardia</taxon>
    </lineage>
</organism>
<keyword evidence="2" id="KW-0210">Decarboxylase</keyword>
<dbReference type="AlphaFoldDB" id="A0A543FHK6"/>
<sequence length="525" mass="56313">MTAPLPALPAKIHPLVRAFLATRDALDETLIRFGSPVHLVFPQVFTENLENLRAVLDRELPRYRICYAHKANQSRAFVRTAEHAGIAVDVASPQELASAIGAGFGPTRIEVTGPKGEAFLRDLIHCGATINVDNLWELRRIAELAGDRAEVPVLLRVSGFPGSPLSRFGVPLSHVDRALDLLSAQRGRISFLGFAFHLDTGENAERVRAVDACLALVEQAYAHGLSPGVLDLGGGLRQVFTADADRFDGYVRALRESLLGRGEPMSWGDNTFGYHVEGGAVQGTPVFHKYANTIPATTMLADLLTSPLERHGGRTVAQIAADNLLELWLEPGKALVDHAGVTVARVVFVKELGDGTLLVNVDLSRDAVTPADQEVMVDPIVLPGAAHDSLPHEGSGDGAGTPQRSAAETAPALRPVHETRPVGVFFAGRLCLERDLITNHKVWLANRPRSGDLVVFPNTAAYHMDLSAASASMQPPPPKLAVVHRAGGFEVCRDVDYEPHAPAGLPSARPAAPRPAPVLREIEAP</sequence>
<dbReference type="GO" id="GO:0009089">
    <property type="term" value="P:lysine biosynthetic process via diaminopimelate"/>
    <property type="evidence" value="ECO:0007669"/>
    <property type="project" value="TreeGrafter"/>
</dbReference>
<evidence type="ECO:0000313" key="8">
    <source>
        <dbReference type="Proteomes" id="UP000316331"/>
    </source>
</evidence>
<feature type="domain" description="Orn/DAP/Arg decarboxylase 2 N-terminal" evidence="6">
    <location>
        <begin position="56"/>
        <end position="258"/>
    </location>
</feature>
<dbReference type="InterPro" id="IPR022653">
    <property type="entry name" value="De-COase2_pyr-phos_BS"/>
</dbReference>
<evidence type="ECO:0000256" key="2">
    <source>
        <dbReference type="ARBA" id="ARBA00022793"/>
    </source>
</evidence>
<keyword evidence="8" id="KW-1185">Reference proteome</keyword>
<protein>
    <submittedName>
        <fullName evidence="7">Diaminopimelate decarboxylase</fullName>
    </submittedName>
</protein>
<dbReference type="Gene3D" id="2.40.37.10">
    <property type="entry name" value="Lyase, Ornithine Decarboxylase, Chain A, domain 1"/>
    <property type="match status" value="1"/>
</dbReference>
<name>A0A543FHK6_9NOCA</name>
<dbReference type="InterPro" id="IPR009006">
    <property type="entry name" value="Ala_racemase/Decarboxylase_C"/>
</dbReference>
<comment type="caution">
    <text evidence="7">The sequence shown here is derived from an EMBL/GenBank/DDBJ whole genome shotgun (WGS) entry which is preliminary data.</text>
</comment>
<keyword evidence="3 4" id="KW-0663">Pyridoxal phosphate</keyword>
<reference evidence="7 8" key="1">
    <citation type="submission" date="2019-06" db="EMBL/GenBank/DDBJ databases">
        <title>Sequencing the genomes of 1000 actinobacteria strains.</title>
        <authorList>
            <person name="Klenk H.-P."/>
        </authorList>
    </citation>
    <scope>NUCLEOTIDE SEQUENCE [LARGE SCALE GENOMIC DNA]</scope>
    <source>
        <strain evidence="7 8">DSM 103495</strain>
    </source>
</reference>
<dbReference type="RefSeq" id="WP_141811120.1">
    <property type="nucleotide sequence ID" value="NZ_VFPG01000001.1"/>
</dbReference>
<dbReference type="InterPro" id="IPR022644">
    <property type="entry name" value="De-COase2_N"/>
</dbReference>
<dbReference type="GO" id="GO:0008836">
    <property type="term" value="F:diaminopimelate decarboxylase activity"/>
    <property type="evidence" value="ECO:0007669"/>
    <property type="project" value="TreeGrafter"/>
</dbReference>
<feature type="active site" description="Proton donor" evidence="4">
    <location>
        <position position="431"/>
    </location>
</feature>
<evidence type="ECO:0000256" key="4">
    <source>
        <dbReference type="PIRSR" id="PIRSR600183-50"/>
    </source>
</evidence>
<dbReference type="Gene3D" id="3.20.20.10">
    <property type="entry name" value="Alanine racemase"/>
    <property type="match status" value="1"/>
</dbReference>
<evidence type="ECO:0000256" key="3">
    <source>
        <dbReference type="ARBA" id="ARBA00022898"/>
    </source>
</evidence>
<evidence type="ECO:0000259" key="6">
    <source>
        <dbReference type="Pfam" id="PF02784"/>
    </source>
</evidence>
<dbReference type="PANTHER" id="PTHR43727">
    <property type="entry name" value="DIAMINOPIMELATE DECARBOXYLASE"/>
    <property type="match status" value="1"/>
</dbReference>
<feature type="modified residue" description="N6-(pyridoxal phosphate)lysine" evidence="4">
    <location>
        <position position="70"/>
    </location>
</feature>
<proteinExistence type="predicted"/>
<dbReference type="InterPro" id="IPR029066">
    <property type="entry name" value="PLP-binding_barrel"/>
</dbReference>